<dbReference type="STRING" id="70415.A0A5S6QXA7"/>
<feature type="compositionally biased region" description="Polar residues" evidence="1">
    <location>
        <begin position="81"/>
        <end position="97"/>
    </location>
</feature>
<sequence>MPIASPMSAKGARKKQNHAFLRKDPECKPQNPKRKRGRPRRDNRSLPEVQQPLRTHHMLLRSQNPNTADNSQSDVKEAGQPYSNSTAPKDVDQSSSAIPACNQLDVANPTSYHEAIKGNEASEWLKAMEAEMESLRDHNAWRLKELPKGTRPIKCKWFSKGKQMLLVKLYVSRHVQLQKVSHNEKE</sequence>
<protein>
    <submittedName>
        <fullName evidence="3">Reverse transcriptase Ty1/copia-type domain-containing protein</fullName>
    </submittedName>
</protein>
<proteinExistence type="predicted"/>
<dbReference type="Proteomes" id="UP000046395">
    <property type="component" value="Unassembled WGS sequence"/>
</dbReference>
<feature type="compositionally biased region" description="Polar residues" evidence="1">
    <location>
        <begin position="61"/>
        <end position="73"/>
    </location>
</feature>
<name>A0A5S6QXA7_TRIMR</name>
<feature type="region of interest" description="Disordered" evidence="1">
    <location>
        <begin position="1"/>
        <end position="99"/>
    </location>
</feature>
<dbReference type="AlphaFoldDB" id="A0A5S6QXA7"/>
<keyword evidence="2" id="KW-1185">Reference proteome</keyword>
<dbReference type="WBParaSite" id="TMUE_3000011758.1">
    <property type="protein sequence ID" value="TMUE_3000011758.1"/>
    <property type="gene ID" value="WBGene00301393"/>
</dbReference>
<accession>A0A5S6QXA7</accession>
<evidence type="ECO:0000313" key="3">
    <source>
        <dbReference type="WBParaSite" id="TMUE_3000011758.1"/>
    </source>
</evidence>
<organism evidence="2 3">
    <name type="scientific">Trichuris muris</name>
    <name type="common">Mouse whipworm</name>
    <dbReference type="NCBI Taxonomy" id="70415"/>
    <lineage>
        <taxon>Eukaryota</taxon>
        <taxon>Metazoa</taxon>
        <taxon>Ecdysozoa</taxon>
        <taxon>Nematoda</taxon>
        <taxon>Enoplea</taxon>
        <taxon>Dorylaimia</taxon>
        <taxon>Trichinellida</taxon>
        <taxon>Trichuridae</taxon>
        <taxon>Trichuris</taxon>
    </lineage>
</organism>
<evidence type="ECO:0000313" key="2">
    <source>
        <dbReference type="Proteomes" id="UP000046395"/>
    </source>
</evidence>
<evidence type="ECO:0000256" key="1">
    <source>
        <dbReference type="SAM" id="MobiDB-lite"/>
    </source>
</evidence>
<reference evidence="3" key="1">
    <citation type="submission" date="2019-12" db="UniProtKB">
        <authorList>
            <consortium name="WormBaseParasite"/>
        </authorList>
    </citation>
    <scope>IDENTIFICATION</scope>
</reference>